<dbReference type="GO" id="GO:0006869">
    <property type="term" value="P:lipid transport"/>
    <property type="evidence" value="ECO:0007669"/>
    <property type="project" value="InterPro"/>
</dbReference>
<evidence type="ECO:0000313" key="8">
    <source>
        <dbReference type="Proteomes" id="UP000636709"/>
    </source>
</evidence>
<evidence type="ECO:0000256" key="4">
    <source>
        <dbReference type="ARBA" id="ARBA00023180"/>
    </source>
</evidence>
<evidence type="ECO:0000256" key="5">
    <source>
        <dbReference type="SAM" id="MobiDB-lite"/>
    </source>
</evidence>
<keyword evidence="8" id="KW-1185">Reference proteome</keyword>
<dbReference type="Proteomes" id="UP000636709">
    <property type="component" value="Unassembled WGS sequence"/>
</dbReference>
<gene>
    <name evidence="7" type="ORF">HU200_000485</name>
</gene>
<keyword evidence="4" id="KW-0325">Glycoprotein</keyword>
<dbReference type="InterPro" id="IPR016140">
    <property type="entry name" value="Bifunc_inhib/LTP/seed_store"/>
</dbReference>
<dbReference type="AlphaFoldDB" id="A0A835FYT5"/>
<keyword evidence="2" id="KW-0732">Signal</keyword>
<dbReference type="Pfam" id="PF14368">
    <property type="entry name" value="LTP_2"/>
    <property type="match status" value="1"/>
</dbReference>
<comment type="caution">
    <text evidence="7">The sequence shown here is derived from an EMBL/GenBank/DDBJ whole genome shotgun (WGS) entry which is preliminary data.</text>
</comment>
<feature type="region of interest" description="Disordered" evidence="5">
    <location>
        <begin position="178"/>
        <end position="231"/>
    </location>
</feature>
<reference evidence="7" key="1">
    <citation type="submission" date="2020-07" db="EMBL/GenBank/DDBJ databases">
        <title>Genome sequence and genetic diversity analysis of an under-domesticated orphan crop, white fonio (Digitaria exilis).</title>
        <authorList>
            <person name="Bennetzen J.L."/>
            <person name="Chen S."/>
            <person name="Ma X."/>
            <person name="Wang X."/>
            <person name="Yssel A.E.J."/>
            <person name="Chaluvadi S.R."/>
            <person name="Johnson M."/>
            <person name="Gangashetty P."/>
            <person name="Hamidou F."/>
            <person name="Sanogo M.D."/>
            <person name="Zwaenepoel A."/>
            <person name="Wallace J."/>
            <person name="Van De Peer Y."/>
            <person name="Van Deynze A."/>
        </authorList>
    </citation>
    <scope>NUCLEOTIDE SEQUENCE</scope>
    <source>
        <tissue evidence="7">Leaves</tissue>
    </source>
</reference>
<dbReference type="Gene3D" id="1.10.110.10">
    <property type="entry name" value="Plant lipid-transfer and hydrophobic proteins"/>
    <property type="match status" value="1"/>
</dbReference>
<organism evidence="7 8">
    <name type="scientific">Digitaria exilis</name>
    <dbReference type="NCBI Taxonomy" id="1010633"/>
    <lineage>
        <taxon>Eukaryota</taxon>
        <taxon>Viridiplantae</taxon>
        <taxon>Streptophyta</taxon>
        <taxon>Embryophyta</taxon>
        <taxon>Tracheophyta</taxon>
        <taxon>Spermatophyta</taxon>
        <taxon>Magnoliopsida</taxon>
        <taxon>Liliopsida</taxon>
        <taxon>Poales</taxon>
        <taxon>Poaceae</taxon>
        <taxon>PACMAD clade</taxon>
        <taxon>Panicoideae</taxon>
        <taxon>Panicodae</taxon>
        <taxon>Paniceae</taxon>
        <taxon>Anthephorinae</taxon>
        <taxon>Digitaria</taxon>
    </lineage>
</organism>
<feature type="domain" description="Bifunctional inhibitor/plant lipid transfer protein/seed storage helical" evidence="6">
    <location>
        <begin position="100"/>
        <end position="177"/>
    </location>
</feature>
<evidence type="ECO:0000313" key="7">
    <source>
        <dbReference type="EMBL" id="KAF8783596.1"/>
    </source>
</evidence>
<feature type="compositionally biased region" description="Low complexity" evidence="5">
    <location>
        <begin position="191"/>
        <end position="212"/>
    </location>
</feature>
<dbReference type="EMBL" id="JACEFO010000074">
    <property type="protein sequence ID" value="KAF8783596.1"/>
    <property type="molecule type" value="Genomic_DNA"/>
</dbReference>
<keyword evidence="3" id="KW-1015">Disulfide bond</keyword>
<dbReference type="CDD" id="cd00010">
    <property type="entry name" value="AAI_LTSS"/>
    <property type="match status" value="1"/>
</dbReference>
<sequence length="254" mass="24962">MVWSPSHRSIQIDHSSSSLLYKKALCLRHKTPTNPTSSSHSHRSARNLKLCQTTHRDMASPTMAHGSSALGLREVAMAVAALLVVVAAPRSCAAQATSGCGASILSLAPCLSFTSGSAAAPTGPCCSALAGVLRGEPRCLCAVLGGGASAFGVTVNSTRALELPGKCKVTTPPVSQCDAVGAPAPSPPATATPGDPGSSSSPSAPAPTAESPTAPPPVHSTTGAGSKATPATGAVSSAAAAVSFVVAIASLMAF</sequence>
<protein>
    <recommendedName>
        <fullName evidence="6">Bifunctional inhibitor/plant lipid transfer protein/seed storage helical domain-containing protein</fullName>
    </recommendedName>
</protein>
<dbReference type="InterPro" id="IPR036312">
    <property type="entry name" value="Bifun_inhib/LTP/seed_sf"/>
</dbReference>
<dbReference type="SMART" id="SM00499">
    <property type="entry name" value="AAI"/>
    <property type="match status" value="1"/>
</dbReference>
<dbReference type="OrthoDB" id="911994at2759"/>
<dbReference type="InterPro" id="IPR000528">
    <property type="entry name" value="Plant_nsLTP"/>
</dbReference>
<dbReference type="SUPFAM" id="SSF47699">
    <property type="entry name" value="Bifunctional inhibitor/lipid-transfer protein/seed storage 2S albumin"/>
    <property type="match status" value="1"/>
</dbReference>
<name>A0A835FYT5_9POAL</name>
<evidence type="ECO:0000256" key="2">
    <source>
        <dbReference type="ARBA" id="ARBA00022729"/>
    </source>
</evidence>
<dbReference type="PRINTS" id="PR00382">
    <property type="entry name" value="LIPIDTRNSFER"/>
</dbReference>
<comment type="similarity">
    <text evidence="1">Belongs to the plant LTP family.</text>
</comment>
<evidence type="ECO:0000259" key="6">
    <source>
        <dbReference type="SMART" id="SM00499"/>
    </source>
</evidence>
<accession>A0A835FYT5</accession>
<proteinExistence type="inferred from homology"/>
<evidence type="ECO:0000256" key="1">
    <source>
        <dbReference type="ARBA" id="ARBA00009748"/>
    </source>
</evidence>
<dbReference type="GO" id="GO:0008289">
    <property type="term" value="F:lipid binding"/>
    <property type="evidence" value="ECO:0007669"/>
    <property type="project" value="InterPro"/>
</dbReference>
<dbReference type="InterPro" id="IPR043325">
    <property type="entry name" value="LTSS"/>
</dbReference>
<evidence type="ECO:0000256" key="3">
    <source>
        <dbReference type="ARBA" id="ARBA00023157"/>
    </source>
</evidence>
<dbReference type="PANTHER" id="PTHR33044">
    <property type="entry name" value="BIFUNCTIONAL INHIBITOR/LIPID-TRANSFER PROTEIN/SEED STORAGE 2S ALBUMIN SUPERFAMILY PROTEIN-RELATED"/>
    <property type="match status" value="1"/>
</dbReference>